<dbReference type="NCBIfam" id="TIGR03865">
    <property type="entry name" value="PQQ_CXXCW"/>
    <property type="match status" value="1"/>
</dbReference>
<keyword evidence="4" id="KW-1185">Reference proteome</keyword>
<proteinExistence type="predicted"/>
<protein>
    <submittedName>
        <fullName evidence="3">Rhodanese-like domain-containing protein</fullName>
    </submittedName>
</protein>
<feature type="signal peptide" evidence="1">
    <location>
        <begin position="1"/>
        <end position="27"/>
    </location>
</feature>
<organism evidence="3 4">
    <name type="scientific">Paracoccus cavernae</name>
    <dbReference type="NCBI Taxonomy" id="1571207"/>
    <lineage>
        <taxon>Bacteria</taxon>
        <taxon>Pseudomonadati</taxon>
        <taxon>Pseudomonadota</taxon>
        <taxon>Alphaproteobacteria</taxon>
        <taxon>Rhodobacterales</taxon>
        <taxon>Paracoccaceae</taxon>
        <taxon>Paracoccus</taxon>
    </lineage>
</organism>
<dbReference type="InterPro" id="IPR001763">
    <property type="entry name" value="Rhodanese-like_dom"/>
</dbReference>
<dbReference type="Pfam" id="PF00581">
    <property type="entry name" value="Rhodanese"/>
    <property type="match status" value="1"/>
</dbReference>
<dbReference type="SUPFAM" id="SSF52821">
    <property type="entry name" value="Rhodanese/Cell cycle control phosphatase"/>
    <property type="match status" value="1"/>
</dbReference>
<dbReference type="EMBL" id="JAUFRC010000001">
    <property type="protein sequence ID" value="MDN3713476.1"/>
    <property type="molecule type" value="Genomic_DNA"/>
</dbReference>
<keyword evidence="1" id="KW-0732">Signal</keyword>
<gene>
    <name evidence="3" type="ORF">QWZ10_20135</name>
</gene>
<sequence>MSKGPIPAICTALALAGAPLFVPLSHAEALRFDTTGYRIADYRAPVPDQAPAGRIVGAEEVEALHGRGALLLDVVGLRHFRITDDGGWLVPEPHLSLPGAVWLPVVGWGQLEGWQQDYLDESLAQLTGTDMSKSVVVFCLMDCWLSWNTVKRLDAAGYSEIYWFSGGVEAWADAGHDLVALEPYPLGRSRPE</sequence>
<accession>A0ABT8DB23</accession>
<dbReference type="CDD" id="cd00158">
    <property type="entry name" value="RHOD"/>
    <property type="match status" value="1"/>
</dbReference>
<name>A0ABT8DB23_9RHOB</name>
<dbReference type="Gene3D" id="3.40.250.10">
    <property type="entry name" value="Rhodanese-like domain"/>
    <property type="match status" value="1"/>
</dbReference>
<reference evidence="4" key="1">
    <citation type="journal article" date="2019" name="Int. J. Syst. Evol. Microbiol.">
        <title>The Global Catalogue of Microorganisms (GCM) 10K type strain sequencing project: providing services to taxonomists for standard genome sequencing and annotation.</title>
        <authorList>
            <consortium name="The Broad Institute Genomics Platform"/>
            <consortium name="The Broad Institute Genome Sequencing Center for Infectious Disease"/>
            <person name="Wu L."/>
            <person name="Ma J."/>
        </authorList>
    </citation>
    <scope>NUCLEOTIDE SEQUENCE [LARGE SCALE GENOMIC DNA]</scope>
    <source>
        <strain evidence="4">CECT 8482</strain>
    </source>
</reference>
<evidence type="ECO:0000313" key="4">
    <source>
        <dbReference type="Proteomes" id="UP001243846"/>
    </source>
</evidence>
<evidence type="ECO:0000313" key="3">
    <source>
        <dbReference type="EMBL" id="MDN3713476.1"/>
    </source>
</evidence>
<dbReference type="InterPro" id="IPR022376">
    <property type="entry name" value="PQQ_CXXCW"/>
</dbReference>
<dbReference type="Proteomes" id="UP001243846">
    <property type="component" value="Unassembled WGS sequence"/>
</dbReference>
<evidence type="ECO:0000256" key="1">
    <source>
        <dbReference type="SAM" id="SignalP"/>
    </source>
</evidence>
<dbReference type="InterPro" id="IPR036873">
    <property type="entry name" value="Rhodanese-like_dom_sf"/>
</dbReference>
<dbReference type="RefSeq" id="WP_377684231.1">
    <property type="nucleotide sequence ID" value="NZ_JBHMDZ010000003.1"/>
</dbReference>
<feature type="domain" description="Rhodanese" evidence="2">
    <location>
        <begin position="97"/>
        <end position="180"/>
    </location>
</feature>
<evidence type="ECO:0000259" key="2">
    <source>
        <dbReference type="PROSITE" id="PS50206"/>
    </source>
</evidence>
<comment type="caution">
    <text evidence="3">The sequence shown here is derived from an EMBL/GenBank/DDBJ whole genome shotgun (WGS) entry which is preliminary data.</text>
</comment>
<dbReference type="PROSITE" id="PS50206">
    <property type="entry name" value="RHODANESE_3"/>
    <property type="match status" value="1"/>
</dbReference>
<feature type="chain" id="PRO_5045527048" evidence="1">
    <location>
        <begin position="28"/>
        <end position="192"/>
    </location>
</feature>